<dbReference type="GO" id="GO:0042245">
    <property type="term" value="P:RNA repair"/>
    <property type="evidence" value="ECO:0007669"/>
    <property type="project" value="UniProtKB-KW"/>
</dbReference>
<feature type="domain" description="tRNA nucleotidyltransferase/poly(A) polymerase RNA and SrmB- binding" evidence="13">
    <location>
        <begin position="167"/>
        <end position="228"/>
    </location>
</feature>
<keyword evidence="8" id="KW-0067">ATP-binding</keyword>
<keyword evidence="5" id="KW-0479">Metal-binding</keyword>
<evidence type="ECO:0000256" key="8">
    <source>
        <dbReference type="ARBA" id="ARBA00022840"/>
    </source>
</evidence>
<keyword evidence="10 11" id="KW-0694">RNA-binding</keyword>
<dbReference type="GO" id="GO:0001680">
    <property type="term" value="P:tRNA 3'-terminal CCA addition"/>
    <property type="evidence" value="ECO:0007669"/>
    <property type="project" value="InterPro"/>
</dbReference>
<dbReference type="EMBL" id="UGPB01000001">
    <property type="protein sequence ID" value="STY29653.1"/>
    <property type="molecule type" value="Genomic_DNA"/>
</dbReference>
<dbReference type="PIRSF" id="PIRSF000813">
    <property type="entry name" value="CCA_bact"/>
    <property type="match status" value="1"/>
</dbReference>
<dbReference type="Pfam" id="PF01743">
    <property type="entry name" value="PolyA_pol"/>
    <property type="match status" value="1"/>
</dbReference>
<name>A0A378LS92_9GAMM</name>
<proteinExistence type="inferred from homology"/>
<evidence type="ECO:0000256" key="3">
    <source>
        <dbReference type="ARBA" id="ARBA00022694"/>
    </source>
</evidence>
<keyword evidence="15" id="KW-1185">Reference proteome</keyword>
<evidence type="ECO:0000256" key="1">
    <source>
        <dbReference type="ARBA" id="ARBA00001946"/>
    </source>
</evidence>
<keyword evidence="4 14" id="KW-0548">Nucleotidyltransferase</keyword>
<comment type="cofactor">
    <cofactor evidence="1">
        <name>Mg(2+)</name>
        <dbReference type="ChEBI" id="CHEBI:18420"/>
    </cofactor>
</comment>
<evidence type="ECO:0000256" key="10">
    <source>
        <dbReference type="ARBA" id="ARBA00022884"/>
    </source>
</evidence>
<dbReference type="GO" id="GO:0004810">
    <property type="term" value="F:CCA tRNA nucleotidyltransferase activity"/>
    <property type="evidence" value="ECO:0007669"/>
    <property type="project" value="UniProtKB-EC"/>
</dbReference>
<keyword evidence="2 11" id="KW-0808">Transferase</keyword>
<evidence type="ECO:0000256" key="4">
    <source>
        <dbReference type="ARBA" id="ARBA00022695"/>
    </source>
</evidence>
<keyword evidence="9" id="KW-0460">Magnesium</keyword>
<evidence type="ECO:0000259" key="13">
    <source>
        <dbReference type="Pfam" id="PF12627"/>
    </source>
</evidence>
<dbReference type="EC" id="2.7.7.72" evidence="14"/>
<keyword evidence="6" id="KW-0547">Nucleotide-binding</keyword>
<feature type="domain" description="Poly A polymerase head" evidence="12">
    <location>
        <begin position="15"/>
        <end position="143"/>
    </location>
</feature>
<dbReference type="Pfam" id="PF12627">
    <property type="entry name" value="PolyA_pol_RNAbd"/>
    <property type="match status" value="1"/>
</dbReference>
<evidence type="ECO:0000259" key="12">
    <source>
        <dbReference type="Pfam" id="PF01743"/>
    </source>
</evidence>
<dbReference type="GO" id="GO:0003723">
    <property type="term" value="F:RNA binding"/>
    <property type="evidence" value="ECO:0007669"/>
    <property type="project" value="UniProtKB-KW"/>
</dbReference>
<evidence type="ECO:0000256" key="9">
    <source>
        <dbReference type="ARBA" id="ARBA00022842"/>
    </source>
</evidence>
<evidence type="ECO:0000313" key="15">
    <source>
        <dbReference type="Proteomes" id="UP000255297"/>
    </source>
</evidence>
<evidence type="ECO:0000256" key="7">
    <source>
        <dbReference type="ARBA" id="ARBA00022800"/>
    </source>
</evidence>
<accession>A0A378LS92</accession>
<organism evidence="14 15">
    <name type="scientific">Legionella wadsworthii</name>
    <dbReference type="NCBI Taxonomy" id="28088"/>
    <lineage>
        <taxon>Bacteria</taxon>
        <taxon>Pseudomonadati</taxon>
        <taxon>Pseudomonadota</taxon>
        <taxon>Gammaproteobacteria</taxon>
        <taxon>Legionellales</taxon>
        <taxon>Legionellaceae</taxon>
        <taxon>Legionella</taxon>
    </lineage>
</organism>
<evidence type="ECO:0000256" key="11">
    <source>
        <dbReference type="RuleBase" id="RU003953"/>
    </source>
</evidence>
<dbReference type="InterPro" id="IPR043519">
    <property type="entry name" value="NT_sf"/>
</dbReference>
<evidence type="ECO:0000256" key="6">
    <source>
        <dbReference type="ARBA" id="ARBA00022741"/>
    </source>
</evidence>
<keyword evidence="3" id="KW-0819">tRNA processing</keyword>
<evidence type="ECO:0000313" key="14">
    <source>
        <dbReference type="EMBL" id="STY29653.1"/>
    </source>
</evidence>
<evidence type="ECO:0000256" key="2">
    <source>
        <dbReference type="ARBA" id="ARBA00022679"/>
    </source>
</evidence>
<dbReference type="InterPro" id="IPR032828">
    <property type="entry name" value="PolyA_RNA-bd"/>
</dbReference>
<dbReference type="Gene3D" id="3.30.460.10">
    <property type="entry name" value="Beta Polymerase, domain 2"/>
    <property type="match status" value="1"/>
</dbReference>
<dbReference type="PANTHER" id="PTHR47545:SF1">
    <property type="entry name" value="MULTIFUNCTIONAL CCA PROTEIN"/>
    <property type="match status" value="1"/>
</dbReference>
<dbReference type="InterPro" id="IPR002646">
    <property type="entry name" value="PolA_pol_head_dom"/>
</dbReference>
<protein>
    <submittedName>
        <fullName evidence="14">Multifunctional tRNA nucleotidy</fullName>
        <ecNumber evidence="14">2.7.7.72</ecNumber>
    </submittedName>
</protein>
<keyword evidence="7" id="KW-0692">RNA repair</keyword>
<gene>
    <name evidence="14" type="primary">cca_2</name>
    <name evidence="14" type="ORF">NCTC11532_01851</name>
</gene>
<dbReference type="SUPFAM" id="SSF81891">
    <property type="entry name" value="Poly A polymerase C-terminal region-like"/>
    <property type="match status" value="1"/>
</dbReference>
<dbReference type="Gene3D" id="1.10.3090.10">
    <property type="entry name" value="cca-adding enzyme, domain 2"/>
    <property type="match status" value="1"/>
</dbReference>
<evidence type="ECO:0000256" key="5">
    <source>
        <dbReference type="ARBA" id="ARBA00022723"/>
    </source>
</evidence>
<comment type="similarity">
    <text evidence="11">Belongs to the tRNA nucleotidyltransferase/poly(A) polymerase family.</text>
</comment>
<dbReference type="GO" id="GO:0046872">
    <property type="term" value="F:metal ion binding"/>
    <property type="evidence" value="ECO:0007669"/>
    <property type="project" value="UniProtKB-KW"/>
</dbReference>
<dbReference type="AlphaFoldDB" id="A0A378LS92"/>
<dbReference type="InterPro" id="IPR050124">
    <property type="entry name" value="tRNA_CCA-adding_enzyme"/>
</dbReference>
<dbReference type="GO" id="GO:0005524">
    <property type="term" value="F:ATP binding"/>
    <property type="evidence" value="ECO:0007669"/>
    <property type="project" value="UniProtKB-KW"/>
</dbReference>
<dbReference type="PANTHER" id="PTHR47545">
    <property type="entry name" value="MULTIFUNCTIONAL CCA PROTEIN"/>
    <property type="match status" value="1"/>
</dbReference>
<dbReference type="STRING" id="1122170.GCA_000701265_00635"/>
<dbReference type="CDD" id="cd05398">
    <property type="entry name" value="NT_ClassII-CCAase"/>
    <property type="match status" value="1"/>
</dbReference>
<dbReference type="SUPFAM" id="SSF81301">
    <property type="entry name" value="Nucleotidyltransferase"/>
    <property type="match status" value="1"/>
</dbReference>
<sequence>MFEFDTHLHVISMKIYLVGGAVRDKLLGLQPKDNDWVIVGANRDDLLKIGFKPVNGSPEAQNFPVFLHPETNEEYALARAEKRVSQGHGGFEFDTSSGITLLDDLKRRDLTINAMALPFENDQYGELIDPYNGKTDLENQTLRHVSPAFVEDPLRLIRTARFAACFGYKVAPDTMLLMEQMVCEGKISELSCERIWKEMERAMMGTHPANFFEVLNKCGADRILFPYLIISGAGIQGLQLAAVYKNSGPVRFAALMHDLSQGKINHFCKQFNIPNLYRDLAILVNKNWALFKRTPELDAKDLLDFMTQLGAFQNKERFDHCLQVFEACSQESPNIEKIKRAYQAAKSINTKDLAAKYLGHEITRQIRSLRIASIQQSWNDVSKDRTYSSTFL</sequence>
<dbReference type="InterPro" id="IPR012006">
    <property type="entry name" value="CCA_bact"/>
</dbReference>
<reference evidence="14 15" key="1">
    <citation type="submission" date="2018-06" db="EMBL/GenBank/DDBJ databases">
        <authorList>
            <consortium name="Pathogen Informatics"/>
            <person name="Doyle S."/>
        </authorList>
    </citation>
    <scope>NUCLEOTIDE SEQUENCE [LARGE SCALE GENOMIC DNA]</scope>
    <source>
        <strain evidence="14 15">NCTC11532</strain>
    </source>
</reference>
<dbReference type="Proteomes" id="UP000255297">
    <property type="component" value="Unassembled WGS sequence"/>
</dbReference>